<dbReference type="InterPro" id="IPR036864">
    <property type="entry name" value="Zn2-C6_fun-type_DNA-bd_sf"/>
</dbReference>
<dbReference type="InterPro" id="IPR050613">
    <property type="entry name" value="Sec_Metabolite_Reg"/>
</dbReference>
<dbReference type="SUPFAM" id="SSF57701">
    <property type="entry name" value="Zn2/Cys6 DNA-binding domain"/>
    <property type="match status" value="1"/>
</dbReference>
<feature type="compositionally biased region" description="Polar residues" evidence="4">
    <location>
        <begin position="729"/>
        <end position="754"/>
    </location>
</feature>
<dbReference type="InterPro" id="IPR007219">
    <property type="entry name" value="XnlR_reg_dom"/>
</dbReference>
<evidence type="ECO:0000256" key="4">
    <source>
        <dbReference type="SAM" id="MobiDB-lite"/>
    </source>
</evidence>
<feature type="region of interest" description="Disordered" evidence="4">
    <location>
        <begin position="171"/>
        <end position="196"/>
    </location>
</feature>
<dbReference type="Proteomes" id="UP001586593">
    <property type="component" value="Unassembled WGS sequence"/>
</dbReference>
<reference evidence="6 7" key="1">
    <citation type="journal article" date="2024" name="Commun. Biol.">
        <title>Comparative genomic analysis of thermophilic fungi reveals convergent evolutionary adaptations and gene losses.</title>
        <authorList>
            <person name="Steindorff A.S."/>
            <person name="Aguilar-Pontes M.V."/>
            <person name="Robinson A.J."/>
            <person name="Andreopoulos B."/>
            <person name="LaButti K."/>
            <person name="Kuo A."/>
            <person name="Mondo S."/>
            <person name="Riley R."/>
            <person name="Otillar R."/>
            <person name="Haridas S."/>
            <person name="Lipzen A."/>
            <person name="Grimwood J."/>
            <person name="Schmutz J."/>
            <person name="Clum A."/>
            <person name="Reid I.D."/>
            <person name="Moisan M.C."/>
            <person name="Butler G."/>
            <person name="Nguyen T.T.M."/>
            <person name="Dewar K."/>
            <person name="Conant G."/>
            <person name="Drula E."/>
            <person name="Henrissat B."/>
            <person name="Hansel C."/>
            <person name="Singer S."/>
            <person name="Hutchinson M.I."/>
            <person name="de Vries R.P."/>
            <person name="Natvig D.O."/>
            <person name="Powell A.J."/>
            <person name="Tsang A."/>
            <person name="Grigoriev I.V."/>
        </authorList>
    </citation>
    <scope>NUCLEOTIDE SEQUENCE [LARGE SCALE GENOMIC DNA]</scope>
    <source>
        <strain evidence="6 7">ATCC 24622</strain>
    </source>
</reference>
<evidence type="ECO:0000313" key="6">
    <source>
        <dbReference type="EMBL" id="KAL1881444.1"/>
    </source>
</evidence>
<accession>A0ABR3Y0C1</accession>
<keyword evidence="3" id="KW-0539">Nucleus</keyword>
<gene>
    <name evidence="6" type="ORF">VTK73DRAFT_3962</name>
</gene>
<dbReference type="Pfam" id="PF04082">
    <property type="entry name" value="Fungal_trans"/>
    <property type="match status" value="1"/>
</dbReference>
<dbReference type="CDD" id="cd00067">
    <property type="entry name" value="GAL4"/>
    <property type="match status" value="1"/>
</dbReference>
<organism evidence="6 7">
    <name type="scientific">Phialemonium thermophilum</name>
    <dbReference type="NCBI Taxonomy" id="223376"/>
    <lineage>
        <taxon>Eukaryota</taxon>
        <taxon>Fungi</taxon>
        <taxon>Dikarya</taxon>
        <taxon>Ascomycota</taxon>
        <taxon>Pezizomycotina</taxon>
        <taxon>Sordariomycetes</taxon>
        <taxon>Sordariomycetidae</taxon>
        <taxon>Cephalothecales</taxon>
        <taxon>Cephalothecaceae</taxon>
        <taxon>Phialemonium</taxon>
    </lineage>
</organism>
<feature type="compositionally biased region" description="Polar residues" evidence="4">
    <location>
        <begin position="171"/>
        <end position="189"/>
    </location>
</feature>
<evidence type="ECO:0000313" key="7">
    <source>
        <dbReference type="Proteomes" id="UP001586593"/>
    </source>
</evidence>
<keyword evidence="2" id="KW-0479">Metal-binding</keyword>
<dbReference type="InterPro" id="IPR001138">
    <property type="entry name" value="Zn2Cys6_DnaBD"/>
</dbReference>
<feature type="domain" description="Zn(2)-C6 fungal-type" evidence="5">
    <location>
        <begin position="55"/>
        <end position="87"/>
    </location>
</feature>
<sequence>MPSAKDLPGYVHVFRADIRVRQPGNGAGNGASGVEALSGANHSSRVQRRSRLPVSCSSCRTRKLRCDRHHPACGACVKRGDVDACQYGSVLTASGTRSTIGPTGVPAPSENTGDLIASPGAVAGSAPKNEIRLRLQKLEEMVYQFVSSQATGGRATASTATASAIAIGAETPQSMSLDGRSPQNASDNPPSMKAAVEDEEVPLPALESAVPLDGTGGHLSKEGVETSFVGATHWAAILEGIHDLQDYVETEPESVLGAYQPHLASPGSGTIGDEVDLLFGSPENISLDDVMAALPPRRNVDQLLFQFFRDRLNVPLIVHSGHFRRRYEAFWEDPSSTSFLWISIFFSVLAAATGSDIDDRSRGPEISQQKKFYLAKARQCLIAGEYLKAKPLSVEALAIYGLGSIYGTEATDSFLWSLFGVAVRIGQRMGYHRDPAKLYLGAGVSQPRISAFEAEMRRRTWFIVESFDLLFSLRLGMPTIIHEEETDVGPPTNLADEDFDEDSPCLPPPRLPTELTAALYASVKSRLVRLLRLVQRHALSVRAPDYAHTLAIHYELIAARDAMPAVLRVDAPLRDASFAEPSVSIAHRITLELMFLQARCLLHRRYLTAPRAAADGEDPYALSRRDCRASAARVLDLFAEVEEEVQPGGRLWNAGRFLMGLGLYSYLVAAMVLCLDLSESDDLTPAERQAQLRRLQRAYNSWRKNEHVSRPSDTAHAVRILGAMLRKVSTASSRDQHNHQQTSRPHTNISSTPDQDQQQREQQKSSISSFPTTRLAPSTAARAPSELPGVSEPLYAHSEIGTSATAAATAATPFPYSGVLGPLVDIDFSDMPAPTGEGDIGIADIGFEPMDLEGLDSAFSNPTNIDWNLVDTLLRNGTNSETPLINPTMAFHES</sequence>
<name>A0ABR3Y0C1_9PEZI</name>
<protein>
    <recommendedName>
        <fullName evidence="5">Zn(2)-C6 fungal-type domain-containing protein</fullName>
    </recommendedName>
</protein>
<feature type="region of interest" description="Disordered" evidence="4">
    <location>
        <begin position="729"/>
        <end position="790"/>
    </location>
</feature>
<dbReference type="PANTHER" id="PTHR31001">
    <property type="entry name" value="UNCHARACTERIZED TRANSCRIPTIONAL REGULATORY PROTEIN"/>
    <property type="match status" value="1"/>
</dbReference>
<comment type="caution">
    <text evidence="6">The sequence shown here is derived from an EMBL/GenBank/DDBJ whole genome shotgun (WGS) entry which is preliminary data.</text>
</comment>
<dbReference type="PANTHER" id="PTHR31001:SF49">
    <property type="entry name" value="ZN(II)2CYS6 TRANSCRIPTION FACTOR (EUROFUNG)"/>
    <property type="match status" value="1"/>
</dbReference>
<dbReference type="EMBL" id="JAZHXJ010000023">
    <property type="protein sequence ID" value="KAL1881444.1"/>
    <property type="molecule type" value="Genomic_DNA"/>
</dbReference>
<dbReference type="SMART" id="SM00066">
    <property type="entry name" value="GAL4"/>
    <property type="match status" value="1"/>
</dbReference>
<proteinExistence type="predicted"/>
<dbReference type="Gene3D" id="4.10.240.10">
    <property type="entry name" value="Zn(2)-C6 fungal-type DNA-binding domain"/>
    <property type="match status" value="1"/>
</dbReference>
<dbReference type="PROSITE" id="PS00463">
    <property type="entry name" value="ZN2_CY6_FUNGAL_1"/>
    <property type="match status" value="1"/>
</dbReference>
<dbReference type="SMART" id="SM00906">
    <property type="entry name" value="Fungal_trans"/>
    <property type="match status" value="1"/>
</dbReference>
<dbReference type="Pfam" id="PF00172">
    <property type="entry name" value="Zn_clus"/>
    <property type="match status" value="1"/>
</dbReference>
<evidence type="ECO:0000256" key="1">
    <source>
        <dbReference type="ARBA" id="ARBA00004123"/>
    </source>
</evidence>
<evidence type="ECO:0000256" key="2">
    <source>
        <dbReference type="ARBA" id="ARBA00022723"/>
    </source>
</evidence>
<dbReference type="CDD" id="cd12148">
    <property type="entry name" value="fungal_TF_MHR"/>
    <property type="match status" value="1"/>
</dbReference>
<keyword evidence="7" id="KW-1185">Reference proteome</keyword>
<dbReference type="PROSITE" id="PS50048">
    <property type="entry name" value="ZN2_CY6_FUNGAL_2"/>
    <property type="match status" value="1"/>
</dbReference>
<evidence type="ECO:0000259" key="5">
    <source>
        <dbReference type="PROSITE" id="PS50048"/>
    </source>
</evidence>
<evidence type="ECO:0000256" key="3">
    <source>
        <dbReference type="ARBA" id="ARBA00023242"/>
    </source>
</evidence>
<comment type="subcellular location">
    <subcellularLocation>
        <location evidence="1">Nucleus</location>
    </subcellularLocation>
</comment>